<evidence type="ECO:0000313" key="3">
    <source>
        <dbReference type="EMBL" id="MCS5710726.1"/>
    </source>
</evidence>
<dbReference type="CDD" id="cd00211">
    <property type="entry name" value="PTS_IIA_fru"/>
    <property type="match status" value="1"/>
</dbReference>
<dbReference type="PANTHER" id="PTHR47738">
    <property type="entry name" value="PTS SYSTEM FRUCTOSE-LIKE EIIA COMPONENT-RELATED"/>
    <property type="match status" value="1"/>
</dbReference>
<dbReference type="RefSeq" id="WP_075066793.1">
    <property type="nucleotide sequence ID" value="NZ_LKAJ02000001.1"/>
</dbReference>
<dbReference type="AlphaFoldDB" id="A0A0Q9YJ69"/>
<dbReference type="EC" id="2.7.1.-" evidence="2"/>
<reference evidence="3" key="2">
    <citation type="journal article" date="2016" name="Genome Announc.">
        <title>Draft Genome Sequences of Two Novel Amoeba-Resistant Intranuclear Bacteria, 'Candidatus Berkiella cookevillensis' and 'Candidatus Berkiella aquae'.</title>
        <authorList>
            <person name="Mehari Y.T."/>
            <person name="Arivett B.A."/>
            <person name="Farone A.L."/>
            <person name="Gunderson J.H."/>
            <person name="Farone M.B."/>
        </authorList>
    </citation>
    <scope>NUCLEOTIDE SEQUENCE</scope>
    <source>
        <strain evidence="3">HT99</strain>
    </source>
</reference>
<dbReference type="GO" id="GO:0016740">
    <property type="term" value="F:transferase activity"/>
    <property type="evidence" value="ECO:0007669"/>
    <property type="project" value="UniProtKB-KW"/>
</dbReference>
<keyword evidence="3" id="KW-0813">Transport</keyword>
<dbReference type="SUPFAM" id="SSF55804">
    <property type="entry name" value="Phoshotransferase/anion transport protein"/>
    <property type="match status" value="1"/>
</dbReference>
<name>A0A0Q9YJ69_9GAMM</name>
<evidence type="ECO:0000313" key="2">
    <source>
        <dbReference type="EMBL" id="KRG20685.1"/>
    </source>
</evidence>
<reference evidence="2" key="1">
    <citation type="submission" date="2015-09" db="EMBL/GenBank/DDBJ databases">
        <title>Draft Genome Sequences of Two Novel Amoeba-resistant Intranuclear Bacteria, Candidatus Berkiella cookevillensis and Candidatus Berkiella aquae.</title>
        <authorList>
            <person name="Mehari Y.T."/>
            <person name="Arivett B.A."/>
            <person name="Farone A.L."/>
            <person name="Gunderson J.H."/>
            <person name="Farone M.B."/>
        </authorList>
    </citation>
    <scope>NUCLEOTIDE SEQUENCE [LARGE SCALE GENOMIC DNA]</scope>
    <source>
        <strain evidence="2">HT99</strain>
    </source>
</reference>
<dbReference type="Proteomes" id="UP000051497">
    <property type="component" value="Unassembled WGS sequence"/>
</dbReference>
<evidence type="ECO:0000313" key="4">
    <source>
        <dbReference type="Proteomes" id="UP000051497"/>
    </source>
</evidence>
<dbReference type="STRING" id="295108.HT99x_02172"/>
<dbReference type="PROSITE" id="PS51094">
    <property type="entry name" value="PTS_EIIA_TYPE_2"/>
    <property type="match status" value="1"/>
</dbReference>
<accession>A0A0Q9YJ69</accession>
<evidence type="ECO:0000259" key="1">
    <source>
        <dbReference type="PROSITE" id="PS51094"/>
    </source>
</evidence>
<reference evidence="3" key="3">
    <citation type="submission" date="2021-06" db="EMBL/GenBank/DDBJ databases">
        <title>Genomic Description and Analysis of Intracellular Bacteria, Candidatus Berkiella cookevillensis and Candidatus Berkiella aquae.</title>
        <authorList>
            <person name="Kidane D.T."/>
            <person name="Mehari Y.T."/>
            <person name="Rice F.C."/>
            <person name="Arivett B.A."/>
            <person name="Farone A.L."/>
            <person name="Berk S.G."/>
            <person name="Farone M.B."/>
        </authorList>
    </citation>
    <scope>NUCLEOTIDE SEQUENCE</scope>
    <source>
        <strain evidence="3">HT99</strain>
    </source>
</reference>
<dbReference type="EMBL" id="LKAJ02000001">
    <property type="protein sequence ID" value="MCS5710726.1"/>
    <property type="molecule type" value="Genomic_DNA"/>
</dbReference>
<dbReference type="EMBL" id="LKAJ01000009">
    <property type="protein sequence ID" value="KRG20685.1"/>
    <property type="molecule type" value="Genomic_DNA"/>
</dbReference>
<dbReference type="Pfam" id="PF00359">
    <property type="entry name" value="PTS_EIIA_2"/>
    <property type="match status" value="1"/>
</dbReference>
<keyword evidence="3" id="KW-0762">Sugar transport</keyword>
<dbReference type="PANTHER" id="PTHR47738:SF1">
    <property type="entry name" value="NITROGEN REGULATORY PROTEIN"/>
    <property type="match status" value="1"/>
</dbReference>
<dbReference type="InterPro" id="IPR002178">
    <property type="entry name" value="PTS_EIIA_type-2_dom"/>
</dbReference>
<dbReference type="InterPro" id="IPR016152">
    <property type="entry name" value="PTrfase/Anion_transptr"/>
</dbReference>
<gene>
    <name evidence="2" type="primary">ptsN</name>
    <name evidence="3" type="ORF">HT99x_004740</name>
    <name evidence="2" type="ORF">HT99x_02172</name>
</gene>
<keyword evidence="2" id="KW-0808">Transferase</keyword>
<dbReference type="GO" id="GO:0030295">
    <property type="term" value="F:protein kinase activator activity"/>
    <property type="evidence" value="ECO:0007669"/>
    <property type="project" value="TreeGrafter"/>
</dbReference>
<feature type="domain" description="PTS EIIA type-2" evidence="1">
    <location>
        <begin position="6"/>
        <end position="150"/>
    </location>
</feature>
<dbReference type="PATRIC" id="fig|1590043.3.peg.2218"/>
<keyword evidence="4" id="KW-1185">Reference proteome</keyword>
<comment type="caution">
    <text evidence="2">The sequence shown here is derived from an EMBL/GenBank/DDBJ whole genome shotgun (WGS) entry which is preliminary data.</text>
</comment>
<dbReference type="Gene3D" id="3.40.930.10">
    <property type="entry name" value="Mannitol-specific EII, Chain A"/>
    <property type="match status" value="1"/>
</dbReference>
<proteinExistence type="predicted"/>
<dbReference type="OrthoDB" id="95460at2"/>
<protein>
    <submittedName>
        <fullName evidence="2">Nitrogen regulatory protein</fullName>
        <ecNumber evidence="2">2.7.1.-</ecNumber>
    </submittedName>
    <submittedName>
        <fullName evidence="3">PTS sugar transporter subunit IIA</fullName>
    </submittedName>
</protein>
<dbReference type="InterPro" id="IPR051541">
    <property type="entry name" value="PTS_SugarTrans_NitroReg"/>
</dbReference>
<organism evidence="2">
    <name type="scientific">Candidatus Berkiella aquae</name>
    <dbReference type="NCBI Taxonomy" id="295108"/>
    <lineage>
        <taxon>Bacteria</taxon>
        <taxon>Pseudomonadati</taxon>
        <taxon>Pseudomonadota</taxon>
        <taxon>Gammaproteobacteria</taxon>
        <taxon>Candidatus Berkiellales</taxon>
        <taxon>Candidatus Berkiellaceae</taxon>
        <taxon>Candidatus Berkiella</taxon>
    </lineage>
</organism>
<sequence length="150" mass="16818">MLHIHDILTLERTHFALRAQSKKKALELLSESLTTDLIQVRAHDIFDGLIMRERLGSTAIGHGVAIPHTRLAAIDKTLGCFISLKEGIDFGAEDNENVDLIFALIVPAETDEMHLELLASIAHVFGQESIRQSLRQAKSREELYERLTHA</sequence>